<evidence type="ECO:0000256" key="2">
    <source>
        <dbReference type="ARBA" id="ARBA00022448"/>
    </source>
</evidence>
<proteinExistence type="predicted"/>
<evidence type="ECO:0000313" key="8">
    <source>
        <dbReference type="EMBL" id="CAB4334515.1"/>
    </source>
</evidence>
<dbReference type="InterPro" id="IPR006419">
    <property type="entry name" value="NMN_transpt_PnuC"/>
</dbReference>
<feature type="transmembrane region" description="Helical" evidence="7">
    <location>
        <begin position="22"/>
        <end position="41"/>
    </location>
</feature>
<keyword evidence="6 7" id="KW-0472">Membrane</keyword>
<keyword evidence="4 7" id="KW-0812">Transmembrane</keyword>
<name>A0A6J5YVM6_9ZZZZ</name>
<keyword evidence="5 7" id="KW-1133">Transmembrane helix</keyword>
<feature type="transmembrane region" description="Helical" evidence="7">
    <location>
        <begin position="102"/>
        <end position="122"/>
    </location>
</feature>
<evidence type="ECO:0000256" key="7">
    <source>
        <dbReference type="SAM" id="Phobius"/>
    </source>
</evidence>
<dbReference type="EMBL" id="CAESAK010000042">
    <property type="protein sequence ID" value="CAB4334515.1"/>
    <property type="molecule type" value="Genomic_DNA"/>
</dbReference>
<dbReference type="Pfam" id="PF04973">
    <property type="entry name" value="NMN_transporter"/>
    <property type="match status" value="1"/>
</dbReference>
<comment type="subcellular location">
    <subcellularLocation>
        <location evidence="1">Cell membrane</location>
        <topology evidence="1">Multi-pass membrane protein</topology>
    </subcellularLocation>
</comment>
<evidence type="ECO:0000256" key="6">
    <source>
        <dbReference type="ARBA" id="ARBA00023136"/>
    </source>
</evidence>
<dbReference type="PANTHER" id="PTHR36122:SF2">
    <property type="entry name" value="NICOTINAMIDE RIBOSIDE TRANSPORTER PNUC"/>
    <property type="match status" value="1"/>
</dbReference>
<reference evidence="8" key="1">
    <citation type="submission" date="2020-05" db="EMBL/GenBank/DDBJ databases">
        <authorList>
            <person name="Chiriac C."/>
            <person name="Salcher M."/>
            <person name="Ghai R."/>
            <person name="Kavagutti S V."/>
        </authorList>
    </citation>
    <scope>NUCLEOTIDE SEQUENCE</scope>
</reference>
<dbReference type="AlphaFoldDB" id="A0A6J5YVM6"/>
<feature type="transmembrane region" description="Helical" evidence="7">
    <location>
        <begin position="48"/>
        <end position="65"/>
    </location>
</feature>
<gene>
    <name evidence="8" type="ORF">UFOPK3775_00445</name>
</gene>
<dbReference type="PANTHER" id="PTHR36122">
    <property type="entry name" value="NICOTINAMIDE RIBOSIDE TRANSPORTER PNUC"/>
    <property type="match status" value="1"/>
</dbReference>
<organism evidence="8">
    <name type="scientific">freshwater metagenome</name>
    <dbReference type="NCBI Taxonomy" id="449393"/>
    <lineage>
        <taxon>unclassified sequences</taxon>
        <taxon>metagenomes</taxon>
        <taxon>ecological metagenomes</taxon>
    </lineage>
</organism>
<evidence type="ECO:0000256" key="4">
    <source>
        <dbReference type="ARBA" id="ARBA00022692"/>
    </source>
</evidence>
<keyword evidence="3" id="KW-1003">Cell membrane</keyword>
<dbReference type="GO" id="GO:0034257">
    <property type="term" value="F:nicotinamide riboside transmembrane transporter activity"/>
    <property type="evidence" value="ECO:0007669"/>
    <property type="project" value="InterPro"/>
</dbReference>
<dbReference type="GO" id="GO:0005886">
    <property type="term" value="C:plasma membrane"/>
    <property type="evidence" value="ECO:0007669"/>
    <property type="project" value="UniProtKB-SubCell"/>
</dbReference>
<evidence type="ECO:0000256" key="5">
    <source>
        <dbReference type="ARBA" id="ARBA00022989"/>
    </source>
</evidence>
<evidence type="ECO:0000256" key="1">
    <source>
        <dbReference type="ARBA" id="ARBA00004651"/>
    </source>
</evidence>
<keyword evidence="2" id="KW-0813">Transport</keyword>
<protein>
    <submittedName>
        <fullName evidence="8">Unannotated protein</fullName>
    </submittedName>
</protein>
<dbReference type="NCBIfam" id="TIGR01528">
    <property type="entry name" value="NMN_trans_PnuC"/>
    <property type="match status" value="1"/>
</dbReference>
<feature type="transmembrane region" description="Helical" evidence="7">
    <location>
        <begin position="71"/>
        <end position="90"/>
    </location>
</feature>
<feature type="transmembrane region" description="Helical" evidence="7">
    <location>
        <begin position="128"/>
        <end position="147"/>
    </location>
</feature>
<sequence length="205" mass="22865">MRIEKTEEIVSSTFFILWSYEVSYLEFIASIASFIGVGLGVTGRRITWPWWAISSALYGLLFFQWNLIASGLLQIVFIAAAIAGWFGWQPSGAKPGALKNKYRLLALLAILVASLLLAPILLHFEAVAALPDSFLFFGSVAAQILMVYEKFESWVLWFIVDAGYVLLYASQGLLFTTVLYAIFTVLAIAGWSKWLGTYRRALGSR</sequence>
<accession>A0A6J5YVM6</accession>
<feature type="transmembrane region" description="Helical" evidence="7">
    <location>
        <begin position="177"/>
        <end position="196"/>
    </location>
</feature>
<evidence type="ECO:0000256" key="3">
    <source>
        <dbReference type="ARBA" id="ARBA00022475"/>
    </source>
</evidence>